<keyword evidence="7 9" id="KW-0119">Carbohydrate metabolism</keyword>
<dbReference type="Gene3D" id="1.50.10.10">
    <property type="match status" value="1"/>
</dbReference>
<evidence type="ECO:0000256" key="4">
    <source>
        <dbReference type="ARBA" id="ARBA00022801"/>
    </source>
</evidence>
<feature type="chain" id="PRO_5023025633" description="Glucanase" evidence="10">
    <location>
        <begin position="29"/>
        <end position="352"/>
    </location>
</feature>
<comment type="catalytic activity">
    <reaction evidence="1">
        <text>Endohydrolysis of (1-&gt;4)-beta-D-glucosidic linkages in cellulose, lichenin and cereal beta-D-glucans.</text>
        <dbReference type="EC" id="3.2.1.4"/>
    </reaction>
</comment>
<evidence type="ECO:0000313" key="12">
    <source>
        <dbReference type="Proteomes" id="UP000324738"/>
    </source>
</evidence>
<dbReference type="GO" id="GO:0008810">
    <property type="term" value="F:cellulase activity"/>
    <property type="evidence" value="ECO:0007669"/>
    <property type="project" value="UniProtKB-EC"/>
</dbReference>
<dbReference type="SUPFAM" id="SSF48208">
    <property type="entry name" value="Six-hairpin glycosidases"/>
    <property type="match status" value="1"/>
</dbReference>
<dbReference type="AlphaFoldDB" id="A0A5B0DPV7"/>
<evidence type="ECO:0000256" key="3">
    <source>
        <dbReference type="ARBA" id="ARBA00022729"/>
    </source>
</evidence>
<name>A0A5B0DPV7_9HYPH</name>
<dbReference type="InterPro" id="IPR012341">
    <property type="entry name" value="6hp_glycosidase-like_sf"/>
</dbReference>
<evidence type="ECO:0000256" key="6">
    <source>
        <dbReference type="ARBA" id="ARBA00023295"/>
    </source>
</evidence>
<dbReference type="Proteomes" id="UP000324738">
    <property type="component" value="Unassembled WGS sequence"/>
</dbReference>
<evidence type="ECO:0000256" key="8">
    <source>
        <dbReference type="PROSITE-ProRule" id="PRU10058"/>
    </source>
</evidence>
<accession>A0A5B0DPV7</accession>
<keyword evidence="3 10" id="KW-0732">Signal</keyword>
<keyword evidence="12" id="KW-1185">Reference proteome</keyword>
<dbReference type="GO" id="GO:0030245">
    <property type="term" value="P:cellulose catabolic process"/>
    <property type="evidence" value="ECO:0007669"/>
    <property type="project" value="UniProtKB-KW"/>
</dbReference>
<evidence type="ECO:0000256" key="5">
    <source>
        <dbReference type="ARBA" id="ARBA00023001"/>
    </source>
</evidence>
<comment type="similarity">
    <text evidence="2 9">Belongs to the glycosyl hydrolase 8 (cellulase D) family.</text>
</comment>
<dbReference type="InterPro" id="IPR019834">
    <property type="entry name" value="Glyco_hydro_8_CS"/>
</dbReference>
<dbReference type="PROSITE" id="PS00812">
    <property type="entry name" value="GLYCOSYL_HYDROL_F8"/>
    <property type="match status" value="1"/>
</dbReference>
<evidence type="ECO:0000256" key="10">
    <source>
        <dbReference type="SAM" id="SignalP"/>
    </source>
</evidence>
<dbReference type="Pfam" id="PF01270">
    <property type="entry name" value="Glyco_hydro_8"/>
    <property type="match status" value="1"/>
</dbReference>
<dbReference type="EC" id="3.2.1.-" evidence="9"/>
<keyword evidence="6 9" id="KW-0326">Glycosidase</keyword>
<evidence type="ECO:0000256" key="1">
    <source>
        <dbReference type="ARBA" id="ARBA00000966"/>
    </source>
</evidence>
<proteinExistence type="inferred from homology"/>
<evidence type="ECO:0000256" key="2">
    <source>
        <dbReference type="ARBA" id="ARBA00009209"/>
    </source>
</evidence>
<organism evidence="11 12">
    <name type="scientific">Aureimonas fodinaquatilis</name>
    <dbReference type="NCBI Taxonomy" id="2565783"/>
    <lineage>
        <taxon>Bacteria</taxon>
        <taxon>Pseudomonadati</taxon>
        <taxon>Pseudomonadota</taxon>
        <taxon>Alphaproteobacteria</taxon>
        <taxon>Hyphomicrobiales</taxon>
        <taxon>Aurantimonadaceae</taxon>
        <taxon>Aureimonas</taxon>
    </lineage>
</organism>
<dbReference type="RefSeq" id="WP_149301392.1">
    <property type="nucleotide sequence ID" value="NZ_VTWH01000005.1"/>
</dbReference>
<sequence>MTVWQHPVAWALRVGVVMATLICGTALAASVTDEQWSAYQDAFVQPNGRVVDTANGQISHSEGQGYGMLLAVLADKQTDFDRIWSFTRTELMLRDDGLVMWRWDPNAKPHVTDPNNATDGDILIAYALGLAGEQWKRTDLTAAARELASAIGSKLVVQQQGMPVLLPGNAGYDAAARPDGPVVNLSYWIFEAFPVLAELAPETDWQAVSASGIALLEKTMTPYRDLPPEWLSIAARVRSAKGFKDEFGYNAVRIPLYMIRGDIQSPELLERMRKAMTAPDGNVVLKDLTSDSVTETLNDVGYRIIPALADCVLHGTRLPEEFMNFQPTLYYPSSLHLLALSSAVSRYPECLP</sequence>
<dbReference type="InterPro" id="IPR008928">
    <property type="entry name" value="6-hairpin_glycosidase_sf"/>
</dbReference>
<reference evidence="11 12" key="1">
    <citation type="submission" date="2019-08" db="EMBL/GenBank/DDBJ databases">
        <title>Aureimonas fodiniaquatilis sp. nov., isolated from a coal mine wastewater.</title>
        <authorList>
            <person name="Kim W."/>
        </authorList>
    </citation>
    <scope>NUCLEOTIDE SEQUENCE [LARGE SCALE GENOMIC DNA]</scope>
    <source>
        <strain evidence="11 12">CAU 1482</strain>
    </source>
</reference>
<dbReference type="PRINTS" id="PR00735">
    <property type="entry name" value="GLHYDRLASE8"/>
</dbReference>
<keyword evidence="4 9" id="KW-0378">Hydrolase</keyword>
<evidence type="ECO:0000313" key="11">
    <source>
        <dbReference type="EMBL" id="KAA0968443.1"/>
    </source>
</evidence>
<dbReference type="OrthoDB" id="9766708at2"/>
<comment type="caution">
    <text evidence="11">The sequence shown here is derived from an EMBL/GenBank/DDBJ whole genome shotgun (WGS) entry which is preliminary data.</text>
</comment>
<feature type="signal peptide" evidence="10">
    <location>
        <begin position="1"/>
        <end position="28"/>
    </location>
</feature>
<keyword evidence="5" id="KW-0136">Cellulose degradation</keyword>
<keyword evidence="7 9" id="KW-0624">Polysaccharide degradation</keyword>
<feature type="active site" description="Nucleophile" evidence="8">
    <location>
        <position position="119"/>
    </location>
</feature>
<gene>
    <name evidence="11" type="ORF">FPY71_16230</name>
</gene>
<evidence type="ECO:0000256" key="9">
    <source>
        <dbReference type="RuleBase" id="RU361167"/>
    </source>
</evidence>
<evidence type="ECO:0000256" key="7">
    <source>
        <dbReference type="ARBA" id="ARBA00023326"/>
    </source>
</evidence>
<protein>
    <recommendedName>
        <fullName evidence="9">Glucanase</fullName>
        <ecNumber evidence="9">3.2.1.-</ecNumber>
    </recommendedName>
</protein>
<dbReference type="InterPro" id="IPR002037">
    <property type="entry name" value="Glyco_hydro_8"/>
</dbReference>
<dbReference type="EMBL" id="VTWH01000005">
    <property type="protein sequence ID" value="KAA0968443.1"/>
    <property type="molecule type" value="Genomic_DNA"/>
</dbReference>